<feature type="domain" description="F-box" evidence="3">
    <location>
        <begin position="36"/>
        <end position="83"/>
    </location>
</feature>
<accession>A0AAV7YSW5</accession>
<dbReference type="AlphaFoldDB" id="A0AAV7YSW5"/>
<evidence type="ECO:0000256" key="2">
    <source>
        <dbReference type="SAM" id="Phobius"/>
    </source>
</evidence>
<dbReference type="InterPro" id="IPR036047">
    <property type="entry name" value="F-box-like_dom_sf"/>
</dbReference>
<feature type="transmembrane region" description="Helical" evidence="2">
    <location>
        <begin position="380"/>
        <end position="400"/>
    </location>
</feature>
<feature type="transmembrane region" description="Helical" evidence="2">
    <location>
        <begin position="568"/>
        <end position="590"/>
    </location>
</feature>
<sequence length="628" mass="74221">MDYRTFNSFKYTLLLHPLRHQRVTQPHLAKNHVGKKDPFSTLPDEVILEIFGYLDHPIHLGLCSCVGLRFNRIADDYSLWYNILHKYSDYLDFKSLRLNTYTLYDYYQLDKLGLDQEITKVIQFREFIKKKILFSQLAAPPQSFFSKTPTILKFKNSNNFQIDNKLLEKLLSQLKFQIIKPDQHFDQIIEQEKEKEKEKEKIIKKHKLIIKEIVRLKKKNLIPFQPNPNTKTNLNENFTSNMTGIGNNNTNNNSVNQSQTNSNEQNNPNQQSTPTPNHNQNQNQNQNIIRNMQLKLKDDPFFVFVHKEPKRFFTQQVNEYFKLDILRKDKLQEKKKRERYEQFFDIIFNRYTFTICFFLCFVFCPLLISLKLDLVIDLSWIYIISPLIATTFSLFLGVVLHTIFLPTSTGRDNDENDDRLFMVALSLFIFCFLGFIISIALKLDQILVINYSNFLLLPAILLVVVFLAGAKTAFEHFTNPYYESELWVLLLLLFHILTLFFTYCLIISNTEEKFVILNFAFKYNINNNLKYQFLPIWIDSIIGVLTFSWLILRICLGRFNQYNEKEKKTIIIVNFLVILSFGLSSVLIYSKLLGRFHFGFITTSIPTIFVCSFITVFFLVFKPRVYGW</sequence>
<feature type="compositionally biased region" description="Low complexity" evidence="1">
    <location>
        <begin position="247"/>
        <end position="283"/>
    </location>
</feature>
<feature type="transmembrane region" description="Helical" evidence="2">
    <location>
        <begin position="420"/>
        <end position="441"/>
    </location>
</feature>
<dbReference type="EMBL" id="JANTQA010000047">
    <property type="protein sequence ID" value="KAJ3432882.1"/>
    <property type="molecule type" value="Genomic_DNA"/>
</dbReference>
<comment type="caution">
    <text evidence="4">The sequence shown here is derived from an EMBL/GenBank/DDBJ whole genome shotgun (WGS) entry which is preliminary data.</text>
</comment>
<gene>
    <name evidence="4" type="ORF">M0812_21827</name>
</gene>
<evidence type="ECO:0000313" key="4">
    <source>
        <dbReference type="EMBL" id="KAJ3432882.1"/>
    </source>
</evidence>
<dbReference type="PROSITE" id="PS50181">
    <property type="entry name" value="FBOX"/>
    <property type="match status" value="1"/>
</dbReference>
<name>A0AAV7YSW5_9EUKA</name>
<dbReference type="Proteomes" id="UP001146793">
    <property type="component" value="Unassembled WGS sequence"/>
</dbReference>
<dbReference type="Gene3D" id="1.20.1280.50">
    <property type="match status" value="1"/>
</dbReference>
<feature type="compositionally biased region" description="Polar residues" evidence="1">
    <location>
        <begin position="227"/>
        <end position="246"/>
    </location>
</feature>
<organism evidence="4 5">
    <name type="scientific">Anaeramoeba flamelloides</name>
    <dbReference type="NCBI Taxonomy" id="1746091"/>
    <lineage>
        <taxon>Eukaryota</taxon>
        <taxon>Metamonada</taxon>
        <taxon>Anaeramoebidae</taxon>
        <taxon>Anaeramoeba</taxon>
    </lineage>
</organism>
<keyword evidence="2" id="KW-1133">Transmembrane helix</keyword>
<feature type="transmembrane region" description="Helical" evidence="2">
    <location>
        <begin position="486"/>
        <end position="508"/>
    </location>
</feature>
<feature type="transmembrane region" description="Helical" evidence="2">
    <location>
        <begin position="453"/>
        <end position="474"/>
    </location>
</feature>
<feature type="transmembrane region" description="Helical" evidence="2">
    <location>
        <begin position="596"/>
        <end position="621"/>
    </location>
</feature>
<keyword evidence="2" id="KW-0472">Membrane</keyword>
<protein>
    <submittedName>
        <fullName evidence="4">F-box only protein</fullName>
    </submittedName>
</protein>
<evidence type="ECO:0000259" key="3">
    <source>
        <dbReference type="PROSITE" id="PS50181"/>
    </source>
</evidence>
<dbReference type="Pfam" id="PF12937">
    <property type="entry name" value="F-box-like"/>
    <property type="match status" value="1"/>
</dbReference>
<reference evidence="4" key="1">
    <citation type="submission" date="2022-08" db="EMBL/GenBank/DDBJ databases">
        <title>Novel sulphate-reducing endosymbionts in the free-living metamonad Anaeramoeba.</title>
        <authorList>
            <person name="Jerlstrom-Hultqvist J."/>
            <person name="Cepicka I."/>
            <person name="Gallot-Lavallee L."/>
            <person name="Salas-Leiva D."/>
            <person name="Curtis B.A."/>
            <person name="Zahonova K."/>
            <person name="Pipaliya S."/>
            <person name="Dacks J."/>
            <person name="Roger A.J."/>
        </authorList>
    </citation>
    <scope>NUCLEOTIDE SEQUENCE</scope>
    <source>
        <strain evidence="4">Busselton2</strain>
    </source>
</reference>
<dbReference type="InterPro" id="IPR001810">
    <property type="entry name" value="F-box_dom"/>
</dbReference>
<evidence type="ECO:0000313" key="5">
    <source>
        <dbReference type="Proteomes" id="UP001146793"/>
    </source>
</evidence>
<feature type="transmembrane region" description="Helical" evidence="2">
    <location>
        <begin position="343"/>
        <end position="368"/>
    </location>
</feature>
<keyword evidence="2" id="KW-0812">Transmembrane</keyword>
<evidence type="ECO:0000256" key="1">
    <source>
        <dbReference type="SAM" id="MobiDB-lite"/>
    </source>
</evidence>
<feature type="transmembrane region" description="Helical" evidence="2">
    <location>
        <begin position="536"/>
        <end position="556"/>
    </location>
</feature>
<proteinExistence type="predicted"/>
<dbReference type="SUPFAM" id="SSF81383">
    <property type="entry name" value="F-box domain"/>
    <property type="match status" value="1"/>
</dbReference>
<feature type="region of interest" description="Disordered" evidence="1">
    <location>
        <begin position="223"/>
        <end position="283"/>
    </location>
</feature>